<dbReference type="PANTHER" id="PTHR46601">
    <property type="entry name" value="ULP_PROTEASE DOMAIN-CONTAINING PROTEIN"/>
    <property type="match status" value="1"/>
</dbReference>
<dbReference type="Proteomes" id="UP000198287">
    <property type="component" value="Unassembled WGS sequence"/>
</dbReference>
<sequence>MLSDARLYFPNVIWCDPCTVCRKCWAYLVKEVNFRQAAAVVVTTNRRTTAPHVGRIDPIGGTEHPSLDSKPSTSDNSSSGRYYVVVQGHPATLSESQLCISEASRNETEEHDFLDKDGSDSNNSCSSVETTVSMHSSYSKSSPRSAKKVKRDIISQSLQPLQISPVTSRTFKSHKQVQIRLFQLTNKILEVSNVESEITELSNPCFACTELVEGLKHKILLSSKVEDKYRMLMCLPKHVSITGMMEEFGIGLRLAKAASKLRARDGPFSTPNFNKRGRKVDIEIEEKVKRFYLDENNSRISPRANDTIMIKTENGKERVAKLMILNNLGDFYAEFQAVYRDELKNGGMKIGLTKFATLRPPQCRWPGAKGHHRSCTCEKHKNFRLMMEIFSNGINKKTGEDHDEISEKETEEKLCYLANITSDSKSLYLLSYAGKQQMSAFSATARIALLKMKCNRYWPSWMMMKMSVTIHGQKRIPRISVL</sequence>
<organism evidence="2 3">
    <name type="scientific">Folsomia candida</name>
    <name type="common">Springtail</name>
    <dbReference type="NCBI Taxonomy" id="158441"/>
    <lineage>
        <taxon>Eukaryota</taxon>
        <taxon>Metazoa</taxon>
        <taxon>Ecdysozoa</taxon>
        <taxon>Arthropoda</taxon>
        <taxon>Hexapoda</taxon>
        <taxon>Collembola</taxon>
        <taxon>Entomobryomorpha</taxon>
        <taxon>Isotomoidea</taxon>
        <taxon>Isotomidae</taxon>
        <taxon>Proisotominae</taxon>
        <taxon>Folsomia</taxon>
    </lineage>
</organism>
<evidence type="ECO:0000256" key="1">
    <source>
        <dbReference type="SAM" id="MobiDB-lite"/>
    </source>
</evidence>
<accession>A0A226EAL9</accession>
<dbReference type="EMBL" id="LNIX01000005">
    <property type="protein sequence ID" value="OXA54692.1"/>
    <property type="molecule type" value="Genomic_DNA"/>
</dbReference>
<proteinExistence type="predicted"/>
<comment type="caution">
    <text evidence="2">The sequence shown here is derived from an EMBL/GenBank/DDBJ whole genome shotgun (WGS) entry which is preliminary data.</text>
</comment>
<feature type="region of interest" description="Disordered" evidence="1">
    <location>
        <begin position="51"/>
        <end position="80"/>
    </location>
</feature>
<feature type="compositionally biased region" description="Low complexity" evidence="1">
    <location>
        <begin position="68"/>
        <end position="79"/>
    </location>
</feature>
<protein>
    <submittedName>
        <fullName evidence="2">Uncharacterized protein</fullName>
    </submittedName>
</protein>
<name>A0A226EAL9_FOLCA</name>
<feature type="compositionally biased region" description="Polar residues" evidence="1">
    <location>
        <begin position="120"/>
        <end position="132"/>
    </location>
</feature>
<feature type="compositionally biased region" description="Basic and acidic residues" evidence="1">
    <location>
        <begin position="109"/>
        <end position="119"/>
    </location>
</feature>
<dbReference type="PANTHER" id="PTHR46601:SF1">
    <property type="entry name" value="ADF-H DOMAIN-CONTAINING PROTEIN"/>
    <property type="match status" value="1"/>
</dbReference>
<reference evidence="2 3" key="1">
    <citation type="submission" date="2015-12" db="EMBL/GenBank/DDBJ databases">
        <title>The genome of Folsomia candida.</title>
        <authorList>
            <person name="Faddeeva A."/>
            <person name="Derks M.F."/>
            <person name="Anvar Y."/>
            <person name="Smit S."/>
            <person name="Van Straalen N."/>
            <person name="Roelofs D."/>
        </authorList>
    </citation>
    <scope>NUCLEOTIDE SEQUENCE [LARGE SCALE GENOMIC DNA]</scope>
    <source>
        <strain evidence="2 3">VU population</strain>
        <tissue evidence="2">Whole body</tissue>
    </source>
</reference>
<evidence type="ECO:0000313" key="3">
    <source>
        <dbReference type="Proteomes" id="UP000198287"/>
    </source>
</evidence>
<feature type="compositionally biased region" description="Low complexity" evidence="1">
    <location>
        <begin position="133"/>
        <end position="144"/>
    </location>
</feature>
<feature type="region of interest" description="Disordered" evidence="1">
    <location>
        <begin position="109"/>
        <end position="146"/>
    </location>
</feature>
<evidence type="ECO:0000313" key="2">
    <source>
        <dbReference type="EMBL" id="OXA54692.1"/>
    </source>
</evidence>
<keyword evidence="3" id="KW-1185">Reference proteome</keyword>
<gene>
    <name evidence="2" type="ORF">Fcan01_11587</name>
</gene>
<dbReference type="AlphaFoldDB" id="A0A226EAL9"/>